<proteinExistence type="predicted"/>
<evidence type="ECO:0000256" key="1">
    <source>
        <dbReference type="ARBA" id="ARBA00004651"/>
    </source>
</evidence>
<evidence type="ECO:0000256" key="7">
    <source>
        <dbReference type="ARBA" id="ARBA00023136"/>
    </source>
</evidence>
<keyword evidence="3" id="KW-0328">Glycosyltransferase</keyword>
<dbReference type="RefSeq" id="WP_406788869.1">
    <property type="nucleotide sequence ID" value="NZ_JBJIAA010000015.1"/>
</dbReference>
<evidence type="ECO:0000256" key="6">
    <source>
        <dbReference type="ARBA" id="ARBA00022989"/>
    </source>
</evidence>
<keyword evidence="6 8" id="KW-1133">Transmembrane helix</keyword>
<dbReference type="PANTHER" id="PTHR33908">
    <property type="entry name" value="MANNOSYLTRANSFERASE YKCB-RELATED"/>
    <property type="match status" value="1"/>
</dbReference>
<feature type="transmembrane region" description="Helical" evidence="8">
    <location>
        <begin position="6"/>
        <end position="26"/>
    </location>
</feature>
<keyword evidence="2" id="KW-1003">Cell membrane</keyword>
<comment type="subcellular location">
    <subcellularLocation>
        <location evidence="1">Cell membrane</location>
        <topology evidence="1">Multi-pass membrane protein</topology>
    </subcellularLocation>
</comment>
<sequence length="408" mass="46738">MKKNYYRNITILGLLLSIVWIIMVNTQPYSDFKYYNDLAKQMASGGAWGDTYTSVGYSIVLGFVYRIFGANLMVAKVFNIFLTALNYLMFYWIVQQINISERKQKIIYGMFVLFPNNIFYNSITGTEIIFVTVLFMITLVYFSDFKHKYVALGALTAVAAMIKPFFFLFFFAVFVIELLLKNKLLDVLKHSILILIVSMICLSPWIYRNTKLIGQFTLISNNKGIVLYINNNSQNHTGLWMDAKNVENSIVNKKSYINANATEKNKMLTAAAKKWIVSHPGQFVVLGFKRLINTYFSCSDISYSFYGSGMNPSIQMLLGTLSNDVKIIVFVIAVISIIAYSVKVIQSFVTKKELDKFSVYGLIIFYMVTCTYFVTEGQPRYSFPVIFIAICFFVNVPNFAMKFITRKG</sequence>
<keyword evidence="4" id="KW-0808">Transferase</keyword>
<feature type="transmembrane region" description="Helical" evidence="8">
    <location>
        <begin position="74"/>
        <end position="94"/>
    </location>
</feature>
<evidence type="ECO:0000313" key="10">
    <source>
        <dbReference type="Proteomes" id="UP001623592"/>
    </source>
</evidence>
<accession>A0ABW8TIB6</accession>
<keyword evidence="10" id="KW-1185">Reference proteome</keyword>
<evidence type="ECO:0000256" key="2">
    <source>
        <dbReference type="ARBA" id="ARBA00022475"/>
    </source>
</evidence>
<evidence type="ECO:0000313" key="9">
    <source>
        <dbReference type="EMBL" id="MFL0252220.1"/>
    </source>
</evidence>
<keyword evidence="5 8" id="KW-0812">Transmembrane</keyword>
<evidence type="ECO:0000256" key="3">
    <source>
        <dbReference type="ARBA" id="ARBA00022676"/>
    </source>
</evidence>
<feature type="transmembrane region" description="Helical" evidence="8">
    <location>
        <begin position="327"/>
        <end position="345"/>
    </location>
</feature>
<feature type="transmembrane region" description="Helical" evidence="8">
    <location>
        <begin position="106"/>
        <end position="137"/>
    </location>
</feature>
<feature type="transmembrane region" description="Helical" evidence="8">
    <location>
        <begin position="149"/>
        <end position="180"/>
    </location>
</feature>
<keyword evidence="7 8" id="KW-0472">Membrane</keyword>
<evidence type="ECO:0008006" key="11">
    <source>
        <dbReference type="Google" id="ProtNLM"/>
    </source>
</evidence>
<evidence type="ECO:0000256" key="8">
    <source>
        <dbReference type="SAM" id="Phobius"/>
    </source>
</evidence>
<protein>
    <recommendedName>
        <fullName evidence="11">Glycosyltransferase RgtA/B/C/D-like domain-containing protein</fullName>
    </recommendedName>
</protein>
<dbReference type="InterPro" id="IPR050297">
    <property type="entry name" value="LipidA_mod_glycosyltrf_83"/>
</dbReference>
<dbReference type="EMBL" id="JBJIAA010000015">
    <property type="protein sequence ID" value="MFL0252220.1"/>
    <property type="molecule type" value="Genomic_DNA"/>
</dbReference>
<name>A0ABW8TIB6_9CLOT</name>
<feature type="transmembrane region" description="Helical" evidence="8">
    <location>
        <begin position="357"/>
        <end position="375"/>
    </location>
</feature>
<evidence type="ECO:0000256" key="4">
    <source>
        <dbReference type="ARBA" id="ARBA00022679"/>
    </source>
</evidence>
<comment type="caution">
    <text evidence="9">The sequence shown here is derived from an EMBL/GenBank/DDBJ whole genome shotgun (WGS) entry which is preliminary data.</text>
</comment>
<feature type="transmembrane region" description="Helical" evidence="8">
    <location>
        <begin position="187"/>
        <end position="207"/>
    </location>
</feature>
<reference evidence="9 10" key="1">
    <citation type="submission" date="2024-11" db="EMBL/GenBank/DDBJ databases">
        <authorList>
            <person name="Heng Y.C."/>
            <person name="Lim A.C.H."/>
            <person name="Lee J.K.Y."/>
            <person name="Kittelmann S."/>
        </authorList>
    </citation>
    <scope>NUCLEOTIDE SEQUENCE [LARGE SCALE GENOMIC DNA]</scope>
    <source>
        <strain evidence="9 10">WILCCON 0114</strain>
    </source>
</reference>
<feature type="transmembrane region" description="Helical" evidence="8">
    <location>
        <begin position="381"/>
        <end position="400"/>
    </location>
</feature>
<dbReference type="PANTHER" id="PTHR33908:SF11">
    <property type="entry name" value="MEMBRANE PROTEIN"/>
    <property type="match status" value="1"/>
</dbReference>
<organism evidence="9 10">
    <name type="scientific">Clostridium neuense</name>
    <dbReference type="NCBI Taxonomy" id="1728934"/>
    <lineage>
        <taxon>Bacteria</taxon>
        <taxon>Bacillati</taxon>
        <taxon>Bacillota</taxon>
        <taxon>Clostridia</taxon>
        <taxon>Eubacteriales</taxon>
        <taxon>Clostridiaceae</taxon>
        <taxon>Clostridium</taxon>
    </lineage>
</organism>
<feature type="transmembrane region" description="Helical" evidence="8">
    <location>
        <begin position="47"/>
        <end position="68"/>
    </location>
</feature>
<gene>
    <name evidence="9" type="ORF">ACJDT4_17545</name>
</gene>
<evidence type="ECO:0000256" key="5">
    <source>
        <dbReference type="ARBA" id="ARBA00022692"/>
    </source>
</evidence>
<dbReference type="Proteomes" id="UP001623592">
    <property type="component" value="Unassembled WGS sequence"/>
</dbReference>